<evidence type="ECO:0000256" key="4">
    <source>
        <dbReference type="ARBA" id="ARBA00023065"/>
    </source>
</evidence>
<comment type="caution">
    <text evidence="7">The sequence shown here is derived from an EMBL/GenBank/DDBJ whole genome shotgun (WGS) entry which is preliminary data.</text>
</comment>
<organism evidence="7 8">
    <name type="scientific">Flavobacterium ichthyis</name>
    <dbReference type="NCBI Taxonomy" id="2698827"/>
    <lineage>
        <taxon>Bacteria</taxon>
        <taxon>Pseudomonadati</taxon>
        <taxon>Bacteroidota</taxon>
        <taxon>Flavobacteriia</taxon>
        <taxon>Flavobacteriales</taxon>
        <taxon>Flavobacteriaceae</taxon>
        <taxon>Flavobacterium</taxon>
    </lineage>
</organism>
<dbReference type="Gene3D" id="2.60.40.2030">
    <property type="match status" value="1"/>
</dbReference>
<dbReference type="InterPro" id="IPR051171">
    <property type="entry name" value="CaCA"/>
</dbReference>
<feature type="signal peptide" evidence="5">
    <location>
        <begin position="1"/>
        <end position="19"/>
    </location>
</feature>
<feature type="chain" id="PRO_5045656916" description="Calx-beta domain-containing protein" evidence="5">
    <location>
        <begin position="20"/>
        <end position="289"/>
    </location>
</feature>
<sequence length="289" mass="30639">MKKLSKYLLFFAISPLLFLGCDDIEENLFRTFDDFTFVSLSGNSNTLTVQENAGSVNIPVSLSSPLDSDLQVSLVVTDSTAVTGVDFTFANTIVTIPAGQTSAMFVLNVIDDEVFNESKIFSVELNSSNPAVMAGLSGNAATFQKTVVIVNDDCPTNYDLWFGALSVEDVGYGSTPGSGGATPAGTCDILRVNNDLPGIGGATAAIYDVRLIPFSDGDTQGEAIVDRTLARAAAQTHATLGVLDAVYEASGFYDETTREITLEYTLLARNSQGTIVGSFYTGTNIIRVP</sequence>
<evidence type="ECO:0000313" key="8">
    <source>
        <dbReference type="Proteomes" id="UP000798602"/>
    </source>
</evidence>
<dbReference type="PANTHER" id="PTHR11878">
    <property type="entry name" value="SODIUM/CALCIUM EXCHANGER"/>
    <property type="match status" value="1"/>
</dbReference>
<keyword evidence="4" id="KW-0813">Transport</keyword>
<dbReference type="RefSeq" id="WP_166536231.1">
    <property type="nucleotide sequence ID" value="NZ_JAABLM010000004.1"/>
</dbReference>
<keyword evidence="2" id="KW-0677">Repeat</keyword>
<proteinExistence type="predicted"/>
<dbReference type="InterPro" id="IPR038081">
    <property type="entry name" value="CalX-like_sf"/>
</dbReference>
<keyword evidence="1 5" id="KW-0732">Signal</keyword>
<evidence type="ECO:0000256" key="5">
    <source>
        <dbReference type="SAM" id="SignalP"/>
    </source>
</evidence>
<protein>
    <recommendedName>
        <fullName evidence="6">Calx-beta domain-containing protein</fullName>
    </recommendedName>
</protein>
<dbReference type="Pfam" id="PF03160">
    <property type="entry name" value="Calx-beta"/>
    <property type="match status" value="1"/>
</dbReference>
<feature type="domain" description="Calx-beta" evidence="6">
    <location>
        <begin position="27"/>
        <end position="126"/>
    </location>
</feature>
<keyword evidence="3" id="KW-0106">Calcium</keyword>
<evidence type="ECO:0000256" key="3">
    <source>
        <dbReference type="ARBA" id="ARBA00022837"/>
    </source>
</evidence>
<dbReference type="SMART" id="SM00237">
    <property type="entry name" value="Calx_beta"/>
    <property type="match status" value="1"/>
</dbReference>
<dbReference type="PANTHER" id="PTHR11878:SF65">
    <property type="entry name" value="NA_CA-EXCHANGE PROTEIN, ISOFORM G"/>
    <property type="match status" value="1"/>
</dbReference>
<keyword evidence="8" id="KW-1185">Reference proteome</keyword>
<gene>
    <name evidence="7" type="ORF">GV828_04200</name>
</gene>
<dbReference type="InterPro" id="IPR003644">
    <property type="entry name" value="Calx_beta"/>
</dbReference>
<dbReference type="Proteomes" id="UP000798602">
    <property type="component" value="Unassembled WGS sequence"/>
</dbReference>
<keyword evidence="4" id="KW-0406">Ion transport</keyword>
<dbReference type="EMBL" id="JAABLM010000004">
    <property type="protein sequence ID" value="NBL64403.1"/>
    <property type="molecule type" value="Genomic_DNA"/>
</dbReference>
<name>A0ABW9Z6C8_9FLAO</name>
<evidence type="ECO:0000256" key="1">
    <source>
        <dbReference type="ARBA" id="ARBA00022729"/>
    </source>
</evidence>
<accession>A0ABW9Z6C8</accession>
<dbReference type="PROSITE" id="PS51257">
    <property type="entry name" value="PROKAR_LIPOPROTEIN"/>
    <property type="match status" value="1"/>
</dbReference>
<reference evidence="8" key="1">
    <citation type="submission" date="2020-01" db="EMBL/GenBank/DDBJ databases">
        <title>Sphingomonas sp. strain CSW-10.</title>
        <authorList>
            <person name="Chen W.-M."/>
        </authorList>
    </citation>
    <scope>NUCLEOTIDE SEQUENCE [LARGE SCALE GENOMIC DNA]</scope>
    <source>
        <strain evidence="8">NST-5</strain>
    </source>
</reference>
<evidence type="ECO:0000256" key="2">
    <source>
        <dbReference type="ARBA" id="ARBA00022737"/>
    </source>
</evidence>
<evidence type="ECO:0000313" key="7">
    <source>
        <dbReference type="EMBL" id="NBL64403.1"/>
    </source>
</evidence>
<evidence type="ECO:0000259" key="6">
    <source>
        <dbReference type="SMART" id="SM00237"/>
    </source>
</evidence>
<dbReference type="SUPFAM" id="SSF141072">
    <property type="entry name" value="CalX-like"/>
    <property type="match status" value="1"/>
</dbReference>